<evidence type="ECO:0000256" key="1">
    <source>
        <dbReference type="SAM" id="Phobius"/>
    </source>
</evidence>
<sequence>MSEILKMSKDFEKKSKQQVMSTQQAVKKEFTKLNKFIGTEIKKSAHETRNAMQELNHHHMAQYKKLKIAVLIMLLAVSFFVGMVFQSNLNLINVEQILN</sequence>
<feature type="transmembrane region" description="Helical" evidence="1">
    <location>
        <begin position="68"/>
        <end position="85"/>
    </location>
</feature>
<accession>A0ABR9FRX3</accession>
<keyword evidence="1" id="KW-0812">Transmembrane</keyword>
<proteinExistence type="predicted"/>
<gene>
    <name evidence="2" type="ORF">EI167_19435</name>
</gene>
<keyword evidence="3" id="KW-1185">Reference proteome</keyword>
<evidence type="ECO:0000313" key="3">
    <source>
        <dbReference type="Proteomes" id="UP000707245"/>
    </source>
</evidence>
<keyword evidence="1" id="KW-0472">Membrane</keyword>
<protein>
    <recommendedName>
        <fullName evidence="4">Mobilization protein</fullName>
    </recommendedName>
</protein>
<dbReference type="EMBL" id="RRZA01000090">
    <property type="protein sequence ID" value="MBE0459565.1"/>
    <property type="molecule type" value="Genomic_DNA"/>
</dbReference>
<reference evidence="2 3" key="1">
    <citation type="submission" date="2020-07" db="EMBL/GenBank/DDBJ databases">
        <title>Halophilic bacteria isolated from french cheeses.</title>
        <authorList>
            <person name="Kothe C.I."/>
            <person name="Farah-Kraiem B."/>
            <person name="Renault P."/>
            <person name="Dridi B."/>
        </authorList>
    </citation>
    <scope>NUCLEOTIDE SEQUENCE [LARGE SCALE GENOMIC DNA]</scope>
    <source>
        <strain evidence="2 3">FME14</strain>
    </source>
</reference>
<dbReference type="Pfam" id="PF04837">
    <property type="entry name" value="MbeB_N"/>
    <property type="match status" value="1"/>
</dbReference>
<organism evidence="2 3">
    <name type="scientific">Pseudoalteromonas prydzensis</name>
    <dbReference type="NCBI Taxonomy" id="182141"/>
    <lineage>
        <taxon>Bacteria</taxon>
        <taxon>Pseudomonadati</taxon>
        <taxon>Pseudomonadota</taxon>
        <taxon>Gammaproteobacteria</taxon>
        <taxon>Alteromonadales</taxon>
        <taxon>Pseudoalteromonadaceae</taxon>
        <taxon>Pseudoalteromonas</taxon>
    </lineage>
</organism>
<evidence type="ECO:0008006" key="4">
    <source>
        <dbReference type="Google" id="ProtNLM"/>
    </source>
</evidence>
<name>A0ABR9FRX3_9GAMM</name>
<evidence type="ECO:0000313" key="2">
    <source>
        <dbReference type="EMBL" id="MBE0459565.1"/>
    </source>
</evidence>
<dbReference type="Proteomes" id="UP000707245">
    <property type="component" value="Unassembled WGS sequence"/>
</dbReference>
<comment type="caution">
    <text evidence="2">The sequence shown here is derived from an EMBL/GenBank/DDBJ whole genome shotgun (WGS) entry which is preliminary data.</text>
</comment>
<dbReference type="InterPro" id="IPR006922">
    <property type="entry name" value="MbeB-like"/>
</dbReference>
<keyword evidence="1" id="KW-1133">Transmembrane helix</keyword>